<sequence length="345" mass="40328">MECKRCTVIPETGIEASWVYIKLPTHHHIAPLERIASVMKETLQPKANGFLLKISDFQEFVLLLCRHYFNSIEQMDIYLMPMKEAVISFESLDCYKRLSYWKNLFLGEDLIYILKEKNLKILFHPIVLAKDHKIYGYEALTRGIKRDGHMMSPIEMFRYAKEMDLLFHLDRLCREQVIKQAAEAGISEKVFINFIPTSIYDPDKCLRSTDEAIHQYGLQAEQIVFEVVETERIDDYDHLNYILDYYKKKGYETALDDVGSGYASTGALLRLNPSYMKIDMGIIRGIHENKQNQRILKDYLSIAREKDIYILAEGVETKEEIDYLTEAKVDFLQGYYFGKPSHQPL</sequence>
<evidence type="ECO:0000313" key="2">
    <source>
        <dbReference type="EMBL" id="SFH93724.1"/>
    </source>
</evidence>
<dbReference type="InterPro" id="IPR035919">
    <property type="entry name" value="EAL_sf"/>
</dbReference>
<dbReference type="InterPro" id="IPR050706">
    <property type="entry name" value="Cyclic-di-GMP_PDE-like"/>
</dbReference>
<dbReference type="RefSeq" id="WP_093371743.1">
    <property type="nucleotide sequence ID" value="NZ_FOQA01000004.1"/>
</dbReference>
<evidence type="ECO:0000259" key="1">
    <source>
        <dbReference type="PROSITE" id="PS50883"/>
    </source>
</evidence>
<gene>
    <name evidence="2" type="ORF">SAMN05192551_104232</name>
</gene>
<dbReference type="PANTHER" id="PTHR33121">
    <property type="entry name" value="CYCLIC DI-GMP PHOSPHODIESTERASE PDEF"/>
    <property type="match status" value="1"/>
</dbReference>
<organism evidence="2 3">
    <name type="scientific">Tindallia magadiensis</name>
    <dbReference type="NCBI Taxonomy" id="69895"/>
    <lineage>
        <taxon>Bacteria</taxon>
        <taxon>Bacillati</taxon>
        <taxon>Bacillota</taxon>
        <taxon>Clostridia</taxon>
        <taxon>Peptostreptococcales</taxon>
        <taxon>Tindalliaceae</taxon>
        <taxon>Tindallia</taxon>
    </lineage>
</organism>
<dbReference type="PANTHER" id="PTHR33121:SF15">
    <property type="entry name" value="BLUE LIGHT- AND TEMPERATURE-REGULATED ANTIREPRESSOR BLUF"/>
    <property type="match status" value="1"/>
</dbReference>
<dbReference type="Proteomes" id="UP000199287">
    <property type="component" value="Unassembled WGS sequence"/>
</dbReference>
<dbReference type="CDD" id="cd01948">
    <property type="entry name" value="EAL"/>
    <property type="match status" value="1"/>
</dbReference>
<dbReference type="Pfam" id="PF00563">
    <property type="entry name" value="EAL"/>
    <property type="match status" value="1"/>
</dbReference>
<dbReference type="PROSITE" id="PS50883">
    <property type="entry name" value="EAL"/>
    <property type="match status" value="1"/>
</dbReference>
<protein>
    <submittedName>
        <fullName evidence="2">EAL domain, c-di-GMP-specific phosphodiesterase class I (Or its enzymatically inactive variant)</fullName>
    </submittedName>
</protein>
<dbReference type="InterPro" id="IPR001633">
    <property type="entry name" value="EAL_dom"/>
</dbReference>
<evidence type="ECO:0000313" key="3">
    <source>
        <dbReference type="Proteomes" id="UP000199287"/>
    </source>
</evidence>
<proteinExistence type="predicted"/>
<dbReference type="OrthoDB" id="9813903at2"/>
<dbReference type="EMBL" id="FOQA01000004">
    <property type="protein sequence ID" value="SFH93724.1"/>
    <property type="molecule type" value="Genomic_DNA"/>
</dbReference>
<keyword evidence="3" id="KW-1185">Reference proteome</keyword>
<dbReference type="STRING" id="69895.SAMN05192551_104232"/>
<reference evidence="3" key="1">
    <citation type="submission" date="2016-10" db="EMBL/GenBank/DDBJ databases">
        <authorList>
            <person name="Varghese N."/>
            <person name="Submissions S."/>
        </authorList>
    </citation>
    <scope>NUCLEOTIDE SEQUENCE [LARGE SCALE GENOMIC DNA]</scope>
    <source>
        <strain evidence="3">Z-7934</strain>
    </source>
</reference>
<dbReference type="AlphaFoldDB" id="A0A1I3E412"/>
<dbReference type="SUPFAM" id="SSF141868">
    <property type="entry name" value="EAL domain-like"/>
    <property type="match status" value="1"/>
</dbReference>
<dbReference type="SMART" id="SM00052">
    <property type="entry name" value="EAL"/>
    <property type="match status" value="1"/>
</dbReference>
<dbReference type="Gene3D" id="3.20.20.450">
    <property type="entry name" value="EAL domain"/>
    <property type="match status" value="1"/>
</dbReference>
<name>A0A1I3E412_9FIRM</name>
<dbReference type="GO" id="GO:0071111">
    <property type="term" value="F:cyclic-guanylate-specific phosphodiesterase activity"/>
    <property type="evidence" value="ECO:0007669"/>
    <property type="project" value="InterPro"/>
</dbReference>
<feature type="domain" description="EAL" evidence="1">
    <location>
        <begin position="103"/>
        <end position="345"/>
    </location>
</feature>
<accession>A0A1I3E412</accession>